<keyword evidence="1" id="KW-0732">Signal</keyword>
<dbReference type="Proteomes" id="UP000198635">
    <property type="component" value="Unassembled WGS sequence"/>
</dbReference>
<dbReference type="AlphaFoldDB" id="A0A1I3R8Y1"/>
<name>A0A1I3R8Y1_9BACT</name>
<dbReference type="CDD" id="cd13640">
    <property type="entry name" value="PBP2_ChoX"/>
    <property type="match status" value="1"/>
</dbReference>
<dbReference type="GO" id="GO:0042597">
    <property type="term" value="C:periplasmic space"/>
    <property type="evidence" value="ECO:0007669"/>
    <property type="project" value="InterPro"/>
</dbReference>
<accession>A0A1I3R8Y1</accession>
<dbReference type="InterPro" id="IPR007210">
    <property type="entry name" value="ABC_Gly_betaine_transp_sub-bd"/>
</dbReference>
<dbReference type="GO" id="GO:0022857">
    <property type="term" value="F:transmembrane transporter activity"/>
    <property type="evidence" value="ECO:0007669"/>
    <property type="project" value="InterPro"/>
</dbReference>
<feature type="signal peptide" evidence="1">
    <location>
        <begin position="1"/>
        <end position="26"/>
    </location>
</feature>
<feature type="chain" id="PRO_5011589610" evidence="1">
    <location>
        <begin position="27"/>
        <end position="317"/>
    </location>
</feature>
<dbReference type="Gene3D" id="3.40.190.10">
    <property type="entry name" value="Periplasmic binding protein-like II"/>
    <property type="match status" value="1"/>
</dbReference>
<feature type="domain" description="ABC-type glycine betaine transport system substrate-binding" evidence="2">
    <location>
        <begin position="30"/>
        <end position="284"/>
    </location>
</feature>
<dbReference type="Gene3D" id="3.40.190.100">
    <property type="entry name" value="Glycine betaine-binding periplasmic protein, domain 2"/>
    <property type="match status" value="1"/>
</dbReference>
<dbReference type="Pfam" id="PF04069">
    <property type="entry name" value="OpuAC"/>
    <property type="match status" value="1"/>
</dbReference>
<organism evidence="3 4">
    <name type="scientific">Desulfomicrobium apsheronum</name>
    <dbReference type="NCBI Taxonomy" id="52560"/>
    <lineage>
        <taxon>Bacteria</taxon>
        <taxon>Pseudomonadati</taxon>
        <taxon>Thermodesulfobacteriota</taxon>
        <taxon>Desulfovibrionia</taxon>
        <taxon>Desulfovibrionales</taxon>
        <taxon>Desulfomicrobiaceae</taxon>
        <taxon>Desulfomicrobium</taxon>
    </lineage>
</organism>
<dbReference type="GO" id="GO:0043190">
    <property type="term" value="C:ATP-binding cassette (ABC) transporter complex"/>
    <property type="evidence" value="ECO:0007669"/>
    <property type="project" value="InterPro"/>
</dbReference>
<dbReference type="GO" id="GO:0015871">
    <property type="term" value="P:choline transport"/>
    <property type="evidence" value="ECO:0007669"/>
    <property type="project" value="InterPro"/>
</dbReference>
<protein>
    <submittedName>
        <fullName evidence="3">Glycine betaine/proline transport system substrate-binding protein</fullName>
    </submittedName>
</protein>
<evidence type="ECO:0000259" key="2">
    <source>
        <dbReference type="Pfam" id="PF04069"/>
    </source>
</evidence>
<dbReference type="InterPro" id="IPR017783">
    <property type="entry name" value="ABC_choline_sub-bd"/>
</dbReference>
<dbReference type="SUPFAM" id="SSF53850">
    <property type="entry name" value="Periplasmic binding protein-like II"/>
    <property type="match status" value="1"/>
</dbReference>
<sequence>MNIATLKKTIPVLVLLLALFTAPAHASRDDVRITSVGWTDVTVTSELAVAILQSLGYSSSNMMTSLPICYQALATGEADVFLGNWMPSMESVARPHFDSGNVIQLVPNMTGAKYTLAAPAYVVDGGIKDFKDIAKYGDKLEWKIYGIEEGNDGNDIIQSMIDTNMFGLGKFELVASSESGMLAQVQSFMREKKWIIFLGWSPHSMNEKIDMRYLTGSTDETFGPDDGTATVYTNLRKGFPGDMPNVTRFLKNYVVPVGMMNSIMVTMHEHPEMKARDAALDWVAAHPEMATTWLEGVTTKDGKPGLPAFMTVLEARK</sequence>
<keyword evidence="4" id="KW-1185">Reference proteome</keyword>
<evidence type="ECO:0000313" key="4">
    <source>
        <dbReference type="Proteomes" id="UP000198635"/>
    </source>
</evidence>
<dbReference type="STRING" id="52560.SAMN04488082_10346"/>
<evidence type="ECO:0000256" key="1">
    <source>
        <dbReference type="SAM" id="SignalP"/>
    </source>
</evidence>
<proteinExistence type="predicted"/>
<dbReference type="GO" id="GO:0033265">
    <property type="term" value="F:choline binding"/>
    <property type="evidence" value="ECO:0007669"/>
    <property type="project" value="InterPro"/>
</dbReference>
<reference evidence="4" key="1">
    <citation type="submission" date="2016-10" db="EMBL/GenBank/DDBJ databases">
        <authorList>
            <person name="Varghese N."/>
            <person name="Submissions S."/>
        </authorList>
    </citation>
    <scope>NUCLEOTIDE SEQUENCE [LARGE SCALE GENOMIC DNA]</scope>
    <source>
        <strain evidence="4">DSM 5918</strain>
    </source>
</reference>
<gene>
    <name evidence="3" type="ORF">SAMN04488082_10346</name>
</gene>
<dbReference type="EMBL" id="FORX01000003">
    <property type="protein sequence ID" value="SFJ41851.1"/>
    <property type="molecule type" value="Genomic_DNA"/>
</dbReference>
<dbReference type="RefSeq" id="WP_092372912.1">
    <property type="nucleotide sequence ID" value="NZ_FORX01000003.1"/>
</dbReference>
<evidence type="ECO:0000313" key="3">
    <source>
        <dbReference type="EMBL" id="SFJ41851.1"/>
    </source>
</evidence>
<dbReference type="OrthoDB" id="9787902at2"/>